<evidence type="ECO:0000256" key="2">
    <source>
        <dbReference type="SAM" id="Coils"/>
    </source>
</evidence>
<feature type="domain" description="BZIP" evidence="5">
    <location>
        <begin position="551"/>
        <end position="565"/>
    </location>
</feature>
<dbReference type="Gene3D" id="3.40.710.10">
    <property type="entry name" value="DD-peptidase/beta-lactamase superfamily"/>
    <property type="match status" value="1"/>
</dbReference>
<dbReference type="InterPro" id="IPR001466">
    <property type="entry name" value="Beta-lactam-related"/>
</dbReference>
<dbReference type="Proteomes" id="UP001239213">
    <property type="component" value="Unassembled WGS sequence"/>
</dbReference>
<dbReference type="PANTHER" id="PTHR46825">
    <property type="entry name" value="D-ALANYL-D-ALANINE-CARBOXYPEPTIDASE/ENDOPEPTIDASE AMPH"/>
    <property type="match status" value="1"/>
</dbReference>
<dbReference type="CDD" id="cd14688">
    <property type="entry name" value="bZIP_YAP"/>
    <property type="match status" value="1"/>
</dbReference>
<evidence type="ECO:0000313" key="6">
    <source>
        <dbReference type="EMBL" id="KAK1489420.1"/>
    </source>
</evidence>
<feature type="compositionally biased region" description="Basic and acidic residues" evidence="3">
    <location>
        <begin position="636"/>
        <end position="657"/>
    </location>
</feature>
<feature type="compositionally biased region" description="Polar residues" evidence="3">
    <location>
        <begin position="623"/>
        <end position="635"/>
    </location>
</feature>
<feature type="signal peptide" evidence="4">
    <location>
        <begin position="1"/>
        <end position="18"/>
    </location>
</feature>
<evidence type="ECO:0000259" key="5">
    <source>
        <dbReference type="PROSITE" id="PS00036"/>
    </source>
</evidence>
<dbReference type="GO" id="GO:0003700">
    <property type="term" value="F:DNA-binding transcription factor activity"/>
    <property type="evidence" value="ECO:0007669"/>
    <property type="project" value="InterPro"/>
</dbReference>
<dbReference type="EMBL" id="MPDP01000046">
    <property type="protein sequence ID" value="KAK1489420.1"/>
    <property type="molecule type" value="Genomic_DNA"/>
</dbReference>
<comment type="similarity">
    <text evidence="1">Belongs to the peptidase S12 family.</text>
</comment>
<dbReference type="PANTHER" id="PTHR46825:SF9">
    <property type="entry name" value="BETA-LACTAMASE-RELATED DOMAIN-CONTAINING PROTEIN"/>
    <property type="match status" value="1"/>
</dbReference>
<dbReference type="InterPro" id="IPR050491">
    <property type="entry name" value="AmpC-like"/>
</dbReference>
<comment type="caution">
    <text evidence="6">The sequence shown here is derived from an EMBL/GenBank/DDBJ whole genome shotgun (WGS) entry which is preliminary data.</text>
</comment>
<dbReference type="InterPro" id="IPR004827">
    <property type="entry name" value="bZIP"/>
</dbReference>
<dbReference type="AlphaFoldDB" id="A0AAI9Y8K4"/>
<evidence type="ECO:0000313" key="7">
    <source>
        <dbReference type="Proteomes" id="UP001239213"/>
    </source>
</evidence>
<reference evidence="6" key="1">
    <citation type="submission" date="2016-11" db="EMBL/GenBank/DDBJ databases">
        <title>The genome sequence of Colletotrichum cuscutae.</title>
        <authorList>
            <person name="Baroncelli R."/>
        </authorList>
    </citation>
    <scope>NUCLEOTIDE SEQUENCE</scope>
    <source>
        <strain evidence="6">IMI 304802</strain>
    </source>
</reference>
<evidence type="ECO:0000256" key="4">
    <source>
        <dbReference type="SAM" id="SignalP"/>
    </source>
</evidence>
<dbReference type="InterPro" id="IPR046347">
    <property type="entry name" value="bZIP_sf"/>
</dbReference>
<dbReference type="PROSITE" id="PS00036">
    <property type="entry name" value="BZIP_BASIC"/>
    <property type="match status" value="1"/>
</dbReference>
<evidence type="ECO:0000256" key="1">
    <source>
        <dbReference type="ARBA" id="ARBA00038215"/>
    </source>
</evidence>
<protein>
    <recommendedName>
        <fullName evidence="5">BZIP domain-containing protein</fullName>
    </recommendedName>
</protein>
<evidence type="ECO:0000256" key="3">
    <source>
        <dbReference type="SAM" id="MobiDB-lite"/>
    </source>
</evidence>
<keyword evidence="7" id="KW-1185">Reference proteome</keyword>
<dbReference type="InterPro" id="IPR021833">
    <property type="entry name" value="DUF3425"/>
</dbReference>
<feature type="region of interest" description="Disordered" evidence="3">
    <location>
        <begin position="623"/>
        <end position="674"/>
    </location>
</feature>
<sequence>MKHFRFPIVALWATQAFGQDIAQRPLHEENQAVGDVPRVVSKDLDEFIERIREEWHAPGLAVAIVDGNNTWAKGYGYAVLNSTPVTPHTLYYTGSTTKSFTAAGISLLIDNASATSSVYPGLSWKTPVSHILRDDFVLSDEWATAHITLEDAMSHRTGYPSHDLAPATTAQETTRLLRHLPMAAEPRTTFLYNNKMFGAMGHLIEVLTGSWLGDFFREYLWEPMGMNETFFSLRDAEQSGLVLAKEYYYNPDDGSYLQLPHEPSSGEEGAGSIVSNVLDYAKYLRIMMAESAPISKSGHREVKTPRTLVAPAMEPFTGPVSYALGWYTAVLGGEQVYFHSGGVNMFISMMMMIPSQQIGVIVFTNTDVKAPQVIATHILSEHLGIPKDKRPDMNKQYKDRKKAELEHLQACASELYPSLPAPPLLPTLPIPDHVGEFHNTGFGTLEVVLDCSNSVVKCELRVLGMGGEAFAHLAPMIYLEPMSGNHWLGRGYMGGKKAQTVGIPILCVPVEFKVNILGKVSQIGVGLRLEGGDAPLVWFDRVIVPGCFNLRRLRNRLSQQAFRRRQAERMRELSSRVNTDQKSDNERIEELQRENRQLRAQLVDVQARMSRLLANIQGLSDSVSKTLNDTGSQDSKVLEETEDHPLQLSTYDKKQTDYEGPPFPGPSMQLEPFDTSSLNFDPPLAHRPGPGQSEDAFLSSELINVTGTSPLYTQIPNIWSFEYQTGIEPYLTAMAASQESSMALRKDMPISNSPFSDHIKLLQHLLKSKLAANGFNPDSQPSMQSIYQPVLMVLSMFNSMTRPDVMAWYAKTRFFHIIELTAWQLYPSPATFQKLHQRYRPTDTQLKHPHPRVIDWIPFPSIRDRLIELHAANPLVDQIFCDAVSGYVVEALMSELISDAPQITVYVRVTDLIAAMSLSSGAGDNDTPASLPAPDITTLFSSPSHARAAFKQLNMDKGASYYKIDPAFYAKYPELYDQSNDLTANGVPLKPRSQKVLTYPKPLDDSMVETYRSFIDFSMDATSTISSTTAS</sequence>
<proteinExistence type="inferred from homology"/>
<dbReference type="SUPFAM" id="SSF57959">
    <property type="entry name" value="Leucine zipper domain"/>
    <property type="match status" value="1"/>
</dbReference>
<organism evidence="6 7">
    <name type="scientific">Colletotrichum cuscutae</name>
    <dbReference type="NCBI Taxonomy" id="1209917"/>
    <lineage>
        <taxon>Eukaryota</taxon>
        <taxon>Fungi</taxon>
        <taxon>Dikarya</taxon>
        <taxon>Ascomycota</taxon>
        <taxon>Pezizomycotina</taxon>
        <taxon>Sordariomycetes</taxon>
        <taxon>Hypocreomycetidae</taxon>
        <taxon>Glomerellales</taxon>
        <taxon>Glomerellaceae</taxon>
        <taxon>Colletotrichum</taxon>
        <taxon>Colletotrichum acutatum species complex</taxon>
    </lineage>
</organism>
<name>A0AAI9Y8K4_9PEZI</name>
<dbReference type="SUPFAM" id="SSF56601">
    <property type="entry name" value="beta-lactamase/transpeptidase-like"/>
    <property type="match status" value="1"/>
</dbReference>
<dbReference type="Pfam" id="PF11905">
    <property type="entry name" value="DUF3425"/>
    <property type="match status" value="1"/>
</dbReference>
<feature type="chain" id="PRO_5042603069" description="BZIP domain-containing protein" evidence="4">
    <location>
        <begin position="19"/>
        <end position="1031"/>
    </location>
</feature>
<dbReference type="Pfam" id="PF00144">
    <property type="entry name" value="Beta-lactamase"/>
    <property type="match status" value="1"/>
</dbReference>
<accession>A0AAI9Y8K4</accession>
<feature type="coiled-coil region" evidence="2">
    <location>
        <begin position="550"/>
        <end position="615"/>
    </location>
</feature>
<gene>
    <name evidence="6" type="ORF">CCUS01_03468</name>
</gene>
<dbReference type="InterPro" id="IPR012338">
    <property type="entry name" value="Beta-lactam/transpept-like"/>
</dbReference>
<keyword evidence="4" id="KW-0732">Signal</keyword>
<keyword evidence="2" id="KW-0175">Coiled coil</keyword>